<evidence type="ECO:0000256" key="7">
    <source>
        <dbReference type="RuleBase" id="RU361153"/>
    </source>
</evidence>
<feature type="signal peptide" evidence="8">
    <location>
        <begin position="1"/>
        <end position="25"/>
    </location>
</feature>
<evidence type="ECO:0000256" key="5">
    <source>
        <dbReference type="ARBA" id="ARBA00023295"/>
    </source>
</evidence>
<dbReference type="PROSITE" id="PS51173">
    <property type="entry name" value="CBM2"/>
    <property type="match status" value="1"/>
</dbReference>
<keyword evidence="6 7" id="KW-0624">Polysaccharide degradation</keyword>
<gene>
    <name evidence="10" type="ORF">SAMN05421837_10243</name>
</gene>
<dbReference type="InterPro" id="IPR018087">
    <property type="entry name" value="Glyco_hydro_5_CS"/>
</dbReference>
<evidence type="ECO:0000256" key="3">
    <source>
        <dbReference type="ARBA" id="ARBA00023001"/>
    </source>
</evidence>
<dbReference type="InterPro" id="IPR012291">
    <property type="entry name" value="CBM2_carb-bd_dom_sf"/>
</dbReference>
<keyword evidence="5 7" id="KW-0326">Glycosidase</keyword>
<dbReference type="Pfam" id="PF00150">
    <property type="entry name" value="Cellulase"/>
    <property type="match status" value="1"/>
</dbReference>
<dbReference type="Gene3D" id="3.20.20.80">
    <property type="entry name" value="Glycosidases"/>
    <property type="match status" value="1"/>
</dbReference>
<dbReference type="OrthoDB" id="4902692at2"/>
<dbReference type="GO" id="GO:0030247">
    <property type="term" value="F:polysaccharide binding"/>
    <property type="evidence" value="ECO:0007669"/>
    <property type="project" value="UniProtKB-UniRule"/>
</dbReference>
<dbReference type="SMART" id="SM00637">
    <property type="entry name" value="CBD_II"/>
    <property type="match status" value="1"/>
</dbReference>
<evidence type="ECO:0000313" key="11">
    <source>
        <dbReference type="Proteomes" id="UP000198878"/>
    </source>
</evidence>
<dbReference type="InterPro" id="IPR001547">
    <property type="entry name" value="Glyco_hydro_5"/>
</dbReference>
<feature type="chain" id="PRO_5011485379" description="Endoglucanase" evidence="8">
    <location>
        <begin position="26"/>
        <end position="515"/>
    </location>
</feature>
<dbReference type="Gene3D" id="2.60.40.290">
    <property type="match status" value="1"/>
</dbReference>
<dbReference type="AlphaFoldDB" id="A0A1H5QAT7"/>
<evidence type="ECO:0000256" key="2">
    <source>
        <dbReference type="ARBA" id="ARBA00022801"/>
    </source>
</evidence>
<protein>
    <recommendedName>
        <fullName evidence="7">Endoglucanase</fullName>
        <ecNumber evidence="7">3.2.1.4</ecNumber>
    </recommendedName>
</protein>
<dbReference type="RefSeq" id="WP_086675084.1">
    <property type="nucleotide sequence ID" value="NZ_FNUJ01000002.1"/>
</dbReference>
<evidence type="ECO:0000313" key="10">
    <source>
        <dbReference type="EMBL" id="SEF23165.1"/>
    </source>
</evidence>
<evidence type="ECO:0000256" key="6">
    <source>
        <dbReference type="ARBA" id="ARBA00023326"/>
    </source>
</evidence>
<reference evidence="11" key="1">
    <citation type="submission" date="2016-10" db="EMBL/GenBank/DDBJ databases">
        <authorList>
            <person name="Varghese N."/>
            <person name="Submissions S."/>
        </authorList>
    </citation>
    <scope>NUCLEOTIDE SEQUENCE [LARGE SCALE GENOMIC DNA]</scope>
    <source>
        <strain evidence="11">DSM 44654</strain>
    </source>
</reference>
<dbReference type="PANTHER" id="PTHR35923">
    <property type="entry name" value="MAJOR EXTRACELLULAR ENDOGLUCANASE"/>
    <property type="match status" value="1"/>
</dbReference>
<dbReference type="SUPFAM" id="SSF49384">
    <property type="entry name" value="Carbohydrate-binding domain"/>
    <property type="match status" value="1"/>
</dbReference>
<evidence type="ECO:0000256" key="4">
    <source>
        <dbReference type="ARBA" id="ARBA00023277"/>
    </source>
</evidence>
<dbReference type="InterPro" id="IPR001919">
    <property type="entry name" value="CBD2"/>
</dbReference>
<feature type="domain" description="CBM2" evidence="9">
    <location>
        <begin position="407"/>
        <end position="515"/>
    </location>
</feature>
<dbReference type="EMBL" id="FNUJ01000002">
    <property type="protein sequence ID" value="SEF23165.1"/>
    <property type="molecule type" value="Genomic_DNA"/>
</dbReference>
<name>A0A1H5QAT7_9PSEU</name>
<dbReference type="Pfam" id="PF00553">
    <property type="entry name" value="CBM_2"/>
    <property type="match status" value="1"/>
</dbReference>
<organism evidence="10 11">
    <name type="scientific">Amycolatopsis pretoriensis</name>
    <dbReference type="NCBI Taxonomy" id="218821"/>
    <lineage>
        <taxon>Bacteria</taxon>
        <taxon>Bacillati</taxon>
        <taxon>Actinomycetota</taxon>
        <taxon>Actinomycetes</taxon>
        <taxon>Pseudonocardiales</taxon>
        <taxon>Pseudonocardiaceae</taxon>
        <taxon>Amycolatopsis</taxon>
    </lineage>
</organism>
<keyword evidence="11" id="KW-1185">Reference proteome</keyword>
<evidence type="ECO:0000256" key="8">
    <source>
        <dbReference type="SAM" id="SignalP"/>
    </source>
</evidence>
<evidence type="ECO:0000256" key="1">
    <source>
        <dbReference type="ARBA" id="ARBA00000966"/>
    </source>
</evidence>
<dbReference type="GO" id="GO:0008810">
    <property type="term" value="F:cellulase activity"/>
    <property type="evidence" value="ECO:0007669"/>
    <property type="project" value="UniProtKB-EC"/>
</dbReference>
<dbReference type="STRING" id="218821.SAMN05421837_10243"/>
<keyword evidence="8" id="KW-0732">Signal</keyword>
<comment type="catalytic activity">
    <reaction evidence="1 7">
        <text>Endohydrolysis of (1-&gt;4)-beta-D-glucosidic linkages in cellulose, lichenin and cereal beta-D-glucans.</text>
        <dbReference type="EC" id="3.2.1.4"/>
    </reaction>
</comment>
<comment type="similarity">
    <text evidence="7">Belongs to the glycosyl hydrolase 5 (cellulase A) family.</text>
</comment>
<accession>A0A1H5QAT7</accession>
<dbReference type="InterPro" id="IPR008965">
    <property type="entry name" value="CBM2/CBM3_carb-bd_dom_sf"/>
</dbReference>
<sequence length="515" mass="54058">MKRLLAFAVAALAGAAVLTASPATAAPAPALSRESAALAGTGTGYWHASGSQLVDSTGAPVRMTGINWFGAETGNYSPHGLWSRNYKDMLDQMASLGYNTLRLPYSNQLFDAGSKPTSIDAVQNPDLQGLSGLQVLDKIIAYAGVMGMRVILDQHRPDSGAQSPLWYTSAYPESRWLSDWTMLAQHYKGNSTVIGADLHNEPHSIQGGGGACWGCGDTATDWRLAAERGGNAVLAANPDWLVIVEGVDCVSGTGDPQCGWWGGNLSGARQFPVRLSKPDKLVYSAHEYATSVFAQPWFSDPSFPANLPALWDHFFGYLQKQNIAPVLLGEFGTTLADPRDKTWLQELMKYAGTGATGMSFTYWSWNPNSGDTGGILNDDWTTVNQAKQAILQPYLIPPVGSGGGTTDPPPAVSCAVAYHVDNTWQGGFVASVTLKNTGTTPLKTWALGWTVPSGVQITGGWGATVTQTGQQASAKAPSWAPDLAGGASTSIGFQATGASTGAPSGFAVGATACTT</sequence>
<keyword evidence="3 7" id="KW-0136">Cellulose degradation</keyword>
<dbReference type="SUPFAM" id="SSF51445">
    <property type="entry name" value="(Trans)glycosidases"/>
    <property type="match status" value="1"/>
</dbReference>
<dbReference type="EC" id="3.2.1.4" evidence="7"/>
<evidence type="ECO:0000259" key="9">
    <source>
        <dbReference type="PROSITE" id="PS51173"/>
    </source>
</evidence>
<keyword evidence="2 7" id="KW-0378">Hydrolase</keyword>
<dbReference type="PROSITE" id="PS00659">
    <property type="entry name" value="GLYCOSYL_HYDROL_F5"/>
    <property type="match status" value="1"/>
</dbReference>
<dbReference type="GO" id="GO:0030245">
    <property type="term" value="P:cellulose catabolic process"/>
    <property type="evidence" value="ECO:0007669"/>
    <property type="project" value="UniProtKB-KW"/>
</dbReference>
<dbReference type="PANTHER" id="PTHR35923:SF2">
    <property type="entry name" value="ENDOGLUCANASE"/>
    <property type="match status" value="1"/>
</dbReference>
<keyword evidence="4 7" id="KW-0119">Carbohydrate metabolism</keyword>
<dbReference type="Proteomes" id="UP000198878">
    <property type="component" value="Unassembled WGS sequence"/>
</dbReference>
<proteinExistence type="inferred from homology"/>
<dbReference type="InterPro" id="IPR017853">
    <property type="entry name" value="GH"/>
</dbReference>